<reference evidence="4" key="2">
    <citation type="journal article" date="2024" name="Plant">
        <title>Genomic evolution and insights into agronomic trait innovations of Sesamum species.</title>
        <authorList>
            <person name="Miao H."/>
            <person name="Wang L."/>
            <person name="Qu L."/>
            <person name="Liu H."/>
            <person name="Sun Y."/>
            <person name="Le M."/>
            <person name="Wang Q."/>
            <person name="Wei S."/>
            <person name="Zheng Y."/>
            <person name="Lin W."/>
            <person name="Duan Y."/>
            <person name="Cao H."/>
            <person name="Xiong S."/>
            <person name="Wang X."/>
            <person name="Wei L."/>
            <person name="Li C."/>
            <person name="Ma Q."/>
            <person name="Ju M."/>
            <person name="Zhao R."/>
            <person name="Li G."/>
            <person name="Mu C."/>
            <person name="Tian Q."/>
            <person name="Mei H."/>
            <person name="Zhang T."/>
            <person name="Gao T."/>
            <person name="Zhang H."/>
        </authorList>
    </citation>
    <scope>NUCLEOTIDE SEQUENCE</scope>
    <source>
        <strain evidence="4">G02</strain>
    </source>
</reference>
<feature type="compositionally biased region" description="Basic residues" evidence="2">
    <location>
        <begin position="48"/>
        <end position="59"/>
    </location>
</feature>
<sequence length="268" mass="30597">MDRQSEVHLENAGLSEHNKIQNLPDNPPSDGKNSEPRIPIDLVYCLRRGWRTTSRRGKPGKSIVLFQGPPEAAPVNNSVPPTKKRNREEEPVEGNGNRRIPSGKKLIIMEPGASSSSGRPIPQNGGERAPESSRSAKGKAPAEMPTKQYFCSNCCKKLDSYFALGGHVRETRNWWGHQPSWAAVWYGQQGVQPNYQESVHVQQEQHRCPWCNRSFTTRQGLSAHNRFCPWFKVSADIRYYRPIRIRLGRCQSENFVRFAILSEITWYR</sequence>
<proteinExistence type="predicted"/>
<reference evidence="4" key="1">
    <citation type="submission" date="2020-06" db="EMBL/GenBank/DDBJ databases">
        <authorList>
            <person name="Li T."/>
            <person name="Hu X."/>
            <person name="Zhang T."/>
            <person name="Song X."/>
            <person name="Zhang H."/>
            <person name="Dai N."/>
            <person name="Sheng W."/>
            <person name="Hou X."/>
            <person name="Wei L."/>
        </authorList>
    </citation>
    <scope>NUCLEOTIDE SEQUENCE</scope>
    <source>
        <strain evidence="4">G02</strain>
        <tissue evidence="4">Leaf</tissue>
    </source>
</reference>
<feature type="region of interest" description="Disordered" evidence="2">
    <location>
        <begin position="1"/>
        <end position="142"/>
    </location>
</feature>
<dbReference type="PROSITE" id="PS50157">
    <property type="entry name" value="ZINC_FINGER_C2H2_2"/>
    <property type="match status" value="1"/>
</dbReference>
<keyword evidence="1" id="KW-0479">Metal-binding</keyword>
<keyword evidence="1" id="KW-0863">Zinc-finger</keyword>
<gene>
    <name evidence="4" type="ORF">Sradi_6942400</name>
</gene>
<organism evidence="4">
    <name type="scientific">Sesamum radiatum</name>
    <name type="common">Black benniseed</name>
    <dbReference type="NCBI Taxonomy" id="300843"/>
    <lineage>
        <taxon>Eukaryota</taxon>
        <taxon>Viridiplantae</taxon>
        <taxon>Streptophyta</taxon>
        <taxon>Embryophyta</taxon>
        <taxon>Tracheophyta</taxon>
        <taxon>Spermatophyta</taxon>
        <taxon>Magnoliopsida</taxon>
        <taxon>eudicotyledons</taxon>
        <taxon>Gunneridae</taxon>
        <taxon>Pentapetalae</taxon>
        <taxon>asterids</taxon>
        <taxon>lamiids</taxon>
        <taxon>Lamiales</taxon>
        <taxon>Pedaliaceae</taxon>
        <taxon>Sesamum</taxon>
    </lineage>
</organism>
<dbReference type="AlphaFoldDB" id="A0AAW2JGK1"/>
<accession>A0AAW2JGK1</accession>
<evidence type="ECO:0000256" key="2">
    <source>
        <dbReference type="SAM" id="MobiDB-lite"/>
    </source>
</evidence>
<dbReference type="GO" id="GO:0008270">
    <property type="term" value="F:zinc ion binding"/>
    <property type="evidence" value="ECO:0007669"/>
    <property type="project" value="UniProtKB-KW"/>
</dbReference>
<evidence type="ECO:0000313" key="4">
    <source>
        <dbReference type="EMBL" id="KAL0293346.1"/>
    </source>
</evidence>
<dbReference type="EMBL" id="JACGWJ010000322">
    <property type="protein sequence ID" value="KAL0293346.1"/>
    <property type="molecule type" value="Genomic_DNA"/>
</dbReference>
<evidence type="ECO:0000259" key="3">
    <source>
        <dbReference type="PROSITE" id="PS50157"/>
    </source>
</evidence>
<protein>
    <recommendedName>
        <fullName evidence="3">C2H2-type domain-containing protein</fullName>
    </recommendedName>
</protein>
<dbReference type="Gene3D" id="3.30.160.60">
    <property type="entry name" value="Classic Zinc Finger"/>
    <property type="match status" value="1"/>
</dbReference>
<feature type="domain" description="C2H2-type" evidence="3">
    <location>
        <begin position="206"/>
        <end position="226"/>
    </location>
</feature>
<keyword evidence="1" id="KW-0862">Zinc</keyword>
<name>A0AAW2JGK1_SESRA</name>
<dbReference type="InterPro" id="IPR013087">
    <property type="entry name" value="Znf_C2H2_type"/>
</dbReference>
<evidence type="ECO:0000256" key="1">
    <source>
        <dbReference type="PROSITE-ProRule" id="PRU00042"/>
    </source>
</evidence>
<comment type="caution">
    <text evidence="4">The sequence shown here is derived from an EMBL/GenBank/DDBJ whole genome shotgun (WGS) entry which is preliminary data.</text>
</comment>